<evidence type="ECO:0000259" key="5">
    <source>
        <dbReference type="PROSITE" id="PS50172"/>
    </source>
</evidence>
<evidence type="ECO:0000256" key="1">
    <source>
        <dbReference type="ARBA" id="ARBA00004123"/>
    </source>
</evidence>
<evidence type="ECO:0000256" key="3">
    <source>
        <dbReference type="ARBA" id="ARBA00023242"/>
    </source>
</evidence>
<dbReference type="PANTHER" id="PTHR15321:SF3">
    <property type="entry name" value="TP53-BINDING PROTEIN 1"/>
    <property type="match status" value="1"/>
</dbReference>
<dbReference type="PROSITE" id="PS50172">
    <property type="entry name" value="BRCT"/>
    <property type="match status" value="1"/>
</dbReference>
<dbReference type="InterPro" id="IPR047252">
    <property type="entry name" value="TP53BP1-like"/>
</dbReference>
<dbReference type="PANTHER" id="PTHR15321">
    <property type="entry name" value="TUMOR SUPPRESSOR P53-BINDING PROTEIN 1"/>
    <property type="match status" value="1"/>
</dbReference>
<dbReference type="InterPro" id="IPR001357">
    <property type="entry name" value="BRCT_dom"/>
</dbReference>
<dbReference type="Proteomes" id="UP000799640">
    <property type="component" value="Unassembled WGS sequence"/>
</dbReference>
<reference evidence="6" key="1">
    <citation type="journal article" date="2020" name="Stud. Mycol.">
        <title>101 Dothideomycetes genomes: a test case for predicting lifestyles and emergence of pathogens.</title>
        <authorList>
            <person name="Haridas S."/>
            <person name="Albert R."/>
            <person name="Binder M."/>
            <person name="Bloem J."/>
            <person name="Labutti K."/>
            <person name="Salamov A."/>
            <person name="Andreopoulos B."/>
            <person name="Baker S."/>
            <person name="Barry K."/>
            <person name="Bills G."/>
            <person name="Bluhm B."/>
            <person name="Cannon C."/>
            <person name="Castanera R."/>
            <person name="Culley D."/>
            <person name="Daum C."/>
            <person name="Ezra D."/>
            <person name="Gonzalez J."/>
            <person name="Henrissat B."/>
            <person name="Kuo A."/>
            <person name="Liang C."/>
            <person name="Lipzen A."/>
            <person name="Lutzoni F."/>
            <person name="Magnuson J."/>
            <person name="Mondo S."/>
            <person name="Nolan M."/>
            <person name="Ohm R."/>
            <person name="Pangilinan J."/>
            <person name="Park H.-J."/>
            <person name="Ramirez L."/>
            <person name="Alfaro M."/>
            <person name="Sun H."/>
            <person name="Tritt A."/>
            <person name="Yoshinaga Y."/>
            <person name="Zwiers L.-H."/>
            <person name="Turgeon B."/>
            <person name="Goodwin S."/>
            <person name="Spatafora J."/>
            <person name="Crous P."/>
            <person name="Grigoriev I."/>
        </authorList>
    </citation>
    <scope>NUCLEOTIDE SEQUENCE</scope>
    <source>
        <strain evidence="6">CBS 262.69</strain>
    </source>
</reference>
<name>A0A6G1I4R6_9PEZI</name>
<keyword evidence="2" id="KW-0227">DNA damage</keyword>
<dbReference type="OrthoDB" id="129353at2759"/>
<dbReference type="Gene3D" id="3.40.50.10190">
    <property type="entry name" value="BRCT domain"/>
    <property type="match status" value="1"/>
</dbReference>
<feature type="region of interest" description="Disordered" evidence="4">
    <location>
        <begin position="421"/>
        <end position="475"/>
    </location>
</feature>
<feature type="compositionally biased region" description="Basic and acidic residues" evidence="4">
    <location>
        <begin position="758"/>
        <end position="769"/>
    </location>
</feature>
<dbReference type="EMBL" id="ML996690">
    <property type="protein sequence ID" value="KAF2403059.1"/>
    <property type="molecule type" value="Genomic_DNA"/>
</dbReference>
<proteinExistence type="predicted"/>
<feature type="region of interest" description="Disordered" evidence="4">
    <location>
        <begin position="724"/>
        <end position="862"/>
    </location>
</feature>
<dbReference type="CDD" id="cd17745">
    <property type="entry name" value="BRCT_p53bp1_rpt1"/>
    <property type="match status" value="1"/>
</dbReference>
<gene>
    <name evidence="6" type="ORF">EJ06DRAFT_580242</name>
</gene>
<feature type="compositionally biased region" description="Polar residues" evidence="4">
    <location>
        <begin position="494"/>
        <end position="529"/>
    </location>
</feature>
<evidence type="ECO:0000256" key="4">
    <source>
        <dbReference type="SAM" id="MobiDB-lite"/>
    </source>
</evidence>
<dbReference type="CDD" id="cd17724">
    <property type="entry name" value="BRCT_p53bp1_rpt2"/>
    <property type="match status" value="1"/>
</dbReference>
<dbReference type="InterPro" id="IPR041297">
    <property type="entry name" value="Crb2_Tudor"/>
</dbReference>
<accession>A0A6G1I4R6</accession>
<feature type="domain" description="BRCT" evidence="5">
    <location>
        <begin position="1106"/>
        <end position="1220"/>
    </location>
</feature>
<feature type="region of interest" description="Disordered" evidence="4">
    <location>
        <begin position="27"/>
        <end position="118"/>
    </location>
</feature>
<feature type="compositionally biased region" description="Acidic residues" evidence="4">
    <location>
        <begin position="549"/>
        <end position="561"/>
    </location>
</feature>
<feature type="region of interest" description="Disordered" evidence="4">
    <location>
        <begin position="1054"/>
        <end position="1088"/>
    </location>
</feature>
<evidence type="ECO:0000313" key="7">
    <source>
        <dbReference type="Proteomes" id="UP000799640"/>
    </source>
</evidence>
<dbReference type="Pfam" id="PF00533">
    <property type="entry name" value="BRCT"/>
    <property type="match status" value="1"/>
</dbReference>
<organism evidence="6 7">
    <name type="scientific">Trichodelitschia bisporula</name>
    <dbReference type="NCBI Taxonomy" id="703511"/>
    <lineage>
        <taxon>Eukaryota</taxon>
        <taxon>Fungi</taxon>
        <taxon>Dikarya</taxon>
        <taxon>Ascomycota</taxon>
        <taxon>Pezizomycotina</taxon>
        <taxon>Dothideomycetes</taxon>
        <taxon>Dothideomycetes incertae sedis</taxon>
        <taxon>Phaeotrichales</taxon>
        <taxon>Phaeotrichaceae</taxon>
        <taxon>Trichodelitschia</taxon>
    </lineage>
</organism>
<feature type="compositionally biased region" description="Polar residues" evidence="4">
    <location>
        <begin position="98"/>
        <end position="116"/>
    </location>
</feature>
<dbReference type="InterPro" id="IPR047250">
    <property type="entry name" value="BRCT_p53bp1-like_rpt2"/>
</dbReference>
<dbReference type="Pfam" id="PF18115">
    <property type="entry name" value="Tudor_3"/>
    <property type="match status" value="1"/>
</dbReference>
<dbReference type="GO" id="GO:0000077">
    <property type="term" value="P:DNA damage checkpoint signaling"/>
    <property type="evidence" value="ECO:0007669"/>
    <property type="project" value="TreeGrafter"/>
</dbReference>
<dbReference type="GO" id="GO:0045944">
    <property type="term" value="P:positive regulation of transcription by RNA polymerase II"/>
    <property type="evidence" value="ECO:0007669"/>
    <property type="project" value="TreeGrafter"/>
</dbReference>
<feature type="compositionally biased region" description="Basic and acidic residues" evidence="4">
    <location>
        <begin position="562"/>
        <end position="574"/>
    </location>
</feature>
<feature type="compositionally biased region" description="Polar residues" evidence="4">
    <location>
        <begin position="656"/>
        <end position="683"/>
    </location>
</feature>
<dbReference type="InterPro" id="IPR047249">
    <property type="entry name" value="BRCT_p53bp1-like_rpt1"/>
</dbReference>
<evidence type="ECO:0000256" key="2">
    <source>
        <dbReference type="ARBA" id="ARBA00022763"/>
    </source>
</evidence>
<dbReference type="Gene3D" id="2.30.30.140">
    <property type="match status" value="1"/>
</dbReference>
<keyword evidence="7" id="KW-1185">Reference proteome</keyword>
<dbReference type="SUPFAM" id="SSF52113">
    <property type="entry name" value="BRCT domain"/>
    <property type="match status" value="1"/>
</dbReference>
<dbReference type="GO" id="GO:0005634">
    <property type="term" value="C:nucleus"/>
    <property type="evidence" value="ECO:0007669"/>
    <property type="project" value="UniProtKB-SubCell"/>
</dbReference>
<keyword evidence="3" id="KW-0539">Nucleus</keyword>
<feature type="region of interest" description="Disordered" evidence="4">
    <location>
        <begin position="630"/>
        <end position="690"/>
    </location>
</feature>
<feature type="compositionally biased region" description="Polar residues" evidence="4">
    <location>
        <begin position="423"/>
        <end position="440"/>
    </location>
</feature>
<feature type="region of interest" description="Disordered" evidence="4">
    <location>
        <begin position="487"/>
        <end position="599"/>
    </location>
</feature>
<feature type="compositionally biased region" description="Polar residues" evidence="4">
    <location>
        <begin position="1066"/>
        <end position="1082"/>
    </location>
</feature>
<protein>
    <recommendedName>
        <fullName evidence="5">BRCT domain-containing protein</fullName>
    </recommendedName>
</protein>
<comment type="subcellular location">
    <subcellularLocation>
        <location evidence="1">Nucleus</location>
    </subcellularLocation>
</comment>
<evidence type="ECO:0000313" key="6">
    <source>
        <dbReference type="EMBL" id="KAF2403059.1"/>
    </source>
</evidence>
<feature type="compositionally biased region" description="Pro residues" evidence="4">
    <location>
        <begin position="530"/>
        <end position="542"/>
    </location>
</feature>
<feature type="region of interest" description="Disordered" evidence="4">
    <location>
        <begin position="209"/>
        <end position="243"/>
    </location>
</feature>
<sequence>MAGERLSDSIDTVLDTRKLVALRRLLLDEEQSDRSPPPHLPTRELEARHGSTRTKSVMDLPSNTVSRWPKSRSSPSPPPHPPHDPSPHTPYLAPKLRPTSNTDFTPRLVSSKSSPILGTLDDEHKRAAARMYRTFAGVLDDPGDTQPIQTQIFENLRDNDLGEVEGEFEWINEPHLGDGTLLSDDDTNNNGVEDDDGNGEVCPTAYEAEHSDQAVSSDEGFTPDELDSVRQPKTPGVAGRKRDYRGDLISPAFDTSATKTPGIRSLFRGVDNEGDGPHMSLTQIFTATQAASSPQVDNLHSDLVFQRPSPNFNHQHYPAMFSPDQDQDLIPTVPLGNHTPSGRLLDQGTSCGISMNGETPATLWRVKESIAPSSDLLYTPGVPSVRKLHLPFAIPEVSQDQDDIALAGRSEAEQDKMAVEVPMTSSRPGVSSLRTGSPQRNLVKRAASTQSKGHLAKEYRASGVPEEASRPSSQLTVAVLDSREMTPEDAYKQGKSQPLPVSSHSRISQSQHTSHVTASQKISGRVSTPNPVPDAPRMPSSPPYTAAQENEEDAMKDEDEDAHSSRANEYETARNGDALESPLRAPQHSRLPSEPMNGDHECMEAEERAQVEGLDKIDVEIPTEVIQPEDAHSLHAKRKNTSSFTQTNDSGDHDVFNTTESQVSTTSTGPFRSQVSHLQSESPMTGPPKRLTEIDADRRLQPSQSFGSLEFNLNNIVTDEDQNFLDAISSPPRPPKRRKVYTTKVRPQPAPPVGFDPESLKKSLGERSRSPLSPTEAPNGLETEADMRPTFLTTPAVPRKTAFPEKRNALKKGKLKRPTKLKELDASRATSSATPKATRKRPLPATAVIAETPQPRPTHAFVQKPMGSSEKAIAGNLMSIADAEPSAWQPGEADDGKISPALDPEQCVPNRVFALFKGTTMAYYPATCIGVSNIDGTRFRIRFDDGTIDILDHTRVRSLDLRIGDAVKVDTHQMRTKTYVVRGFTHRIAVIEKGFEQDVYPLTDVRGYQTVRLAAKKRGSFPAPDMKLDDIVDIPLTSIYVTASMWTRFADRHYSQPPSDRPHVSRISTPSVMPTRPVTPNSRSRRSIIGPAQVSYQRDRSTASTHTELPFANMAFAVTLTGTTDRERICKLIRDNGGLLLESGFDELFDPITPDDGALYQLRLTHMARSLGFTALLADKHSRRAKYVQALALNIPCLHYRWLLDSLAASTTLPFHKYLLPAGESAFLSGVIRSRYLKPYHPQDETAQLTTVFDHREKMLAGKSVLFVMGKGKAEERRKAYLFLTYALGAEHVSRVRDLKEAKAELERDGVAWYWCYADGDLADAERILFGGKDRERGAKVVGDEFVVQSLILGALMEA</sequence>
<dbReference type="InterPro" id="IPR036420">
    <property type="entry name" value="BRCT_dom_sf"/>
</dbReference>
<feature type="compositionally biased region" description="Basic residues" evidence="4">
    <location>
        <begin position="809"/>
        <end position="819"/>
    </location>
</feature>
<dbReference type="GO" id="GO:0042393">
    <property type="term" value="F:histone binding"/>
    <property type="evidence" value="ECO:0007669"/>
    <property type="project" value="TreeGrafter"/>
</dbReference>